<gene>
    <name evidence="1" type="ORF">GCM10023183_26150</name>
</gene>
<evidence type="ECO:0000313" key="1">
    <source>
        <dbReference type="EMBL" id="GAA4309132.1"/>
    </source>
</evidence>
<evidence type="ECO:0008006" key="3">
    <source>
        <dbReference type="Google" id="ProtNLM"/>
    </source>
</evidence>
<comment type="caution">
    <text evidence="1">The sequence shown here is derived from an EMBL/GenBank/DDBJ whole genome shotgun (WGS) entry which is preliminary data.</text>
</comment>
<dbReference type="NCBIfam" id="TIGR03519">
    <property type="entry name" value="T9SS_PorP_fam"/>
    <property type="match status" value="1"/>
</dbReference>
<dbReference type="Proteomes" id="UP001501844">
    <property type="component" value="Unassembled WGS sequence"/>
</dbReference>
<organism evidence="1 2">
    <name type="scientific">Nibribacter koreensis</name>
    <dbReference type="NCBI Taxonomy" id="1084519"/>
    <lineage>
        <taxon>Bacteria</taxon>
        <taxon>Pseudomonadati</taxon>
        <taxon>Bacteroidota</taxon>
        <taxon>Cytophagia</taxon>
        <taxon>Cytophagales</taxon>
        <taxon>Hymenobacteraceae</taxon>
        <taxon>Nibribacter</taxon>
    </lineage>
</organism>
<proteinExistence type="predicted"/>
<evidence type="ECO:0000313" key="2">
    <source>
        <dbReference type="Proteomes" id="UP001501844"/>
    </source>
</evidence>
<protein>
    <recommendedName>
        <fullName evidence="3">Type IX secretion system membrane protein, PorP/SprF family</fullName>
    </recommendedName>
</protein>
<reference evidence="2" key="1">
    <citation type="journal article" date="2019" name="Int. J. Syst. Evol. Microbiol.">
        <title>The Global Catalogue of Microorganisms (GCM) 10K type strain sequencing project: providing services to taxonomists for standard genome sequencing and annotation.</title>
        <authorList>
            <consortium name="The Broad Institute Genomics Platform"/>
            <consortium name="The Broad Institute Genome Sequencing Center for Infectious Disease"/>
            <person name="Wu L."/>
            <person name="Ma J."/>
        </authorList>
    </citation>
    <scope>NUCLEOTIDE SEQUENCE [LARGE SCALE GENOMIC DNA]</scope>
    <source>
        <strain evidence="2">JCM 17917</strain>
    </source>
</reference>
<dbReference type="Pfam" id="PF11751">
    <property type="entry name" value="PorP_SprF"/>
    <property type="match status" value="1"/>
</dbReference>
<dbReference type="InterPro" id="IPR019861">
    <property type="entry name" value="PorP/SprF_Bacteroidetes"/>
</dbReference>
<keyword evidence="2" id="KW-1185">Reference proteome</keyword>
<name>A0ABP8FR24_9BACT</name>
<sequence>MQAQEAPPVQQFAHRVFLNPAFTGLLSDYSLTAGHRSQWTGAQNGFSTQWLSGEYRFKESKTAVGLTVLSDREPAGGFARLQAGAVYAYHTKLRENLDFSAGLQAAFASQKPSFSGLVFEDQLGSDGSVQQPTAETLDRERSMYATVATGFLLFTDQFWLGASAQHLNNPTTGRGAEATLPPVFQVQTGYRFYVKNYYARNSLKELSFTPTLSYLQQRSFKRLDGNLYTIITPITLGIGYSYLPGGSQLPVSSAVSGLLGLAYKGFKVGYGYRTMLSGQRNALGPTHEISVGFAMADYEKIFKRLGSDKNYNRIACPEF</sequence>
<accession>A0ABP8FR24</accession>
<dbReference type="EMBL" id="BAABGX010000002">
    <property type="protein sequence ID" value="GAA4309132.1"/>
    <property type="molecule type" value="Genomic_DNA"/>
</dbReference>